<dbReference type="EMBL" id="JACIGM010000014">
    <property type="protein sequence ID" value="MBB4277752.1"/>
    <property type="molecule type" value="Genomic_DNA"/>
</dbReference>
<dbReference type="Proteomes" id="UP000533641">
    <property type="component" value="Unassembled WGS sequence"/>
</dbReference>
<sequence>MSAKKSAHLESTVIDEAIAWHEGDMRATIATRVEDCQYLREQLDIARHCMSNGLTRGWKLSLER</sequence>
<reference evidence="1 2" key="1">
    <citation type="submission" date="2020-08" db="EMBL/GenBank/DDBJ databases">
        <title>Genomic Encyclopedia of Type Strains, Phase IV (KMG-V): Genome sequencing to study the core and pangenomes of soil and plant-associated prokaryotes.</title>
        <authorList>
            <person name="Whitman W."/>
        </authorList>
    </citation>
    <scope>NUCLEOTIDE SEQUENCE [LARGE SCALE GENOMIC DNA]</scope>
    <source>
        <strain evidence="1 2">SEMIA 402</strain>
    </source>
</reference>
<name>A0A7W6RSF3_9HYPH</name>
<protein>
    <submittedName>
        <fullName evidence="1">Uncharacterized protein</fullName>
    </submittedName>
</protein>
<gene>
    <name evidence="1" type="ORF">GGE12_005561</name>
</gene>
<comment type="caution">
    <text evidence="1">The sequence shown here is derived from an EMBL/GenBank/DDBJ whole genome shotgun (WGS) entry which is preliminary data.</text>
</comment>
<proteinExistence type="predicted"/>
<dbReference type="RefSeq" id="WP_183928447.1">
    <property type="nucleotide sequence ID" value="NZ_JACIGM010000014.1"/>
</dbReference>
<evidence type="ECO:0000313" key="2">
    <source>
        <dbReference type="Proteomes" id="UP000533641"/>
    </source>
</evidence>
<dbReference type="AlphaFoldDB" id="A0A7W6RSF3"/>
<organism evidence="1 2">
    <name type="scientific">Rhizobium mongolense</name>
    <dbReference type="NCBI Taxonomy" id="57676"/>
    <lineage>
        <taxon>Bacteria</taxon>
        <taxon>Pseudomonadati</taxon>
        <taxon>Pseudomonadota</taxon>
        <taxon>Alphaproteobacteria</taxon>
        <taxon>Hyphomicrobiales</taxon>
        <taxon>Rhizobiaceae</taxon>
        <taxon>Rhizobium/Agrobacterium group</taxon>
        <taxon>Rhizobium</taxon>
    </lineage>
</organism>
<accession>A0A7W6RSF3</accession>
<evidence type="ECO:0000313" key="1">
    <source>
        <dbReference type="EMBL" id="MBB4277752.1"/>
    </source>
</evidence>